<protein>
    <submittedName>
        <fullName evidence="2">Acyltransferase</fullName>
    </submittedName>
</protein>
<evidence type="ECO:0000313" key="3">
    <source>
        <dbReference type="Proteomes" id="UP000808349"/>
    </source>
</evidence>
<dbReference type="GO" id="GO:0016746">
    <property type="term" value="F:acyltransferase activity"/>
    <property type="evidence" value="ECO:0007669"/>
    <property type="project" value="UniProtKB-KW"/>
</dbReference>
<dbReference type="Pfam" id="PF00132">
    <property type="entry name" value="Hexapep"/>
    <property type="match status" value="1"/>
</dbReference>
<reference evidence="2 3" key="1">
    <citation type="submission" date="2020-10" db="EMBL/GenBank/DDBJ databases">
        <title>Connecting structure to function with the recovery of over 1000 high-quality activated sludge metagenome-assembled genomes encoding full-length rRNA genes using long-read sequencing.</title>
        <authorList>
            <person name="Singleton C.M."/>
            <person name="Petriglieri F."/>
            <person name="Kristensen J.M."/>
            <person name="Kirkegaard R.H."/>
            <person name="Michaelsen T.Y."/>
            <person name="Andersen M.H."/>
            <person name="Karst S.M."/>
            <person name="Dueholm M.S."/>
            <person name="Nielsen P.H."/>
            <person name="Albertsen M."/>
        </authorList>
    </citation>
    <scope>NUCLEOTIDE SEQUENCE [LARGE SCALE GENOMIC DNA]</scope>
    <source>
        <strain evidence="2">Ribe_18-Q3-R11-54_BAT3C.373</strain>
    </source>
</reference>
<dbReference type="SUPFAM" id="SSF51161">
    <property type="entry name" value="Trimeric LpxA-like enzymes"/>
    <property type="match status" value="1"/>
</dbReference>
<keyword evidence="2" id="KW-0012">Acyltransferase</keyword>
<name>A0A9D7S7D8_9BACT</name>
<accession>A0A9D7S7D8</accession>
<evidence type="ECO:0000313" key="2">
    <source>
        <dbReference type="EMBL" id="MBK9716744.1"/>
    </source>
</evidence>
<dbReference type="EMBL" id="JADKFW010000004">
    <property type="protein sequence ID" value="MBK9716744.1"/>
    <property type="molecule type" value="Genomic_DNA"/>
</dbReference>
<gene>
    <name evidence="2" type="ORF">IPO85_04365</name>
</gene>
<dbReference type="InterPro" id="IPR011004">
    <property type="entry name" value="Trimer_LpxA-like_sf"/>
</dbReference>
<organism evidence="2 3">
    <name type="scientific">Candidatus Defluviibacterium haderslevense</name>
    <dbReference type="NCBI Taxonomy" id="2981993"/>
    <lineage>
        <taxon>Bacteria</taxon>
        <taxon>Pseudomonadati</taxon>
        <taxon>Bacteroidota</taxon>
        <taxon>Saprospiria</taxon>
        <taxon>Saprospirales</taxon>
        <taxon>Saprospiraceae</taxon>
        <taxon>Candidatus Defluviibacterium</taxon>
    </lineage>
</organism>
<proteinExistence type="inferred from homology"/>
<dbReference type="AlphaFoldDB" id="A0A9D7S7D8"/>
<dbReference type="CDD" id="cd04647">
    <property type="entry name" value="LbH_MAT_like"/>
    <property type="match status" value="1"/>
</dbReference>
<evidence type="ECO:0000256" key="1">
    <source>
        <dbReference type="ARBA" id="ARBA00007274"/>
    </source>
</evidence>
<dbReference type="InterPro" id="IPR001451">
    <property type="entry name" value="Hexapep"/>
</dbReference>
<dbReference type="Pfam" id="PF14602">
    <property type="entry name" value="Hexapep_2"/>
    <property type="match status" value="1"/>
</dbReference>
<comment type="similarity">
    <text evidence="1">Belongs to the transferase hexapeptide repeat family.</text>
</comment>
<dbReference type="PANTHER" id="PTHR43300">
    <property type="entry name" value="ACETYLTRANSFERASE"/>
    <property type="match status" value="1"/>
</dbReference>
<dbReference type="Proteomes" id="UP000808349">
    <property type="component" value="Unassembled WGS sequence"/>
</dbReference>
<dbReference type="InterPro" id="IPR050179">
    <property type="entry name" value="Trans_hexapeptide_repeat"/>
</dbReference>
<comment type="caution">
    <text evidence="2">The sequence shown here is derived from an EMBL/GenBank/DDBJ whole genome shotgun (WGS) entry which is preliminary data.</text>
</comment>
<dbReference type="Gene3D" id="2.160.10.10">
    <property type="entry name" value="Hexapeptide repeat proteins"/>
    <property type="match status" value="1"/>
</dbReference>
<sequence length="170" mass="18683">MLINRLLNRLFRLKREAIKQKYNRVLPFNELMTDRWEKASYLRFGKGTSVYDSAMIYGDVTVGENTWIGPFTILDGSGTLKIGSNCSISAGVHIYTHDTVQWATSGGKEKYEYGEVIIGNNCYIAPNVVIARGVHIGDGCIIGANSFINKSFAAGNKIAGNPGKEIEDGK</sequence>
<dbReference type="PANTHER" id="PTHR43300:SF11">
    <property type="entry name" value="ACETYLTRANSFERASE RV3034C-RELATED"/>
    <property type="match status" value="1"/>
</dbReference>
<keyword evidence="2" id="KW-0808">Transferase</keyword>